<accession>A0A0C3Q7B5</accession>
<dbReference type="Proteomes" id="UP000054248">
    <property type="component" value="Unassembled WGS sequence"/>
</dbReference>
<name>A0A0C3Q7B5_9AGAM</name>
<dbReference type="AlphaFoldDB" id="A0A0C3Q7B5"/>
<dbReference type="EMBL" id="KN823041">
    <property type="protein sequence ID" value="KIO25460.1"/>
    <property type="molecule type" value="Genomic_DNA"/>
</dbReference>
<keyword evidence="2" id="KW-1185">Reference proteome</keyword>
<sequence>MLSNIAGLTTRTDAVPGYTFSNALGCLRHSNLSNDRHDLVHLPKSAALLRELA</sequence>
<reference evidence="1 2" key="1">
    <citation type="submission" date="2014-04" db="EMBL/GenBank/DDBJ databases">
        <authorList>
            <consortium name="DOE Joint Genome Institute"/>
            <person name="Kuo A."/>
            <person name="Girlanda M."/>
            <person name="Perotto S."/>
            <person name="Kohler A."/>
            <person name="Nagy L.G."/>
            <person name="Floudas D."/>
            <person name="Copeland A."/>
            <person name="Barry K.W."/>
            <person name="Cichocki N."/>
            <person name="Veneault-Fourrey C."/>
            <person name="LaButti K."/>
            <person name="Lindquist E.A."/>
            <person name="Lipzen A."/>
            <person name="Lundell T."/>
            <person name="Morin E."/>
            <person name="Murat C."/>
            <person name="Sun H."/>
            <person name="Tunlid A."/>
            <person name="Henrissat B."/>
            <person name="Grigoriev I.V."/>
            <person name="Hibbett D.S."/>
            <person name="Martin F."/>
            <person name="Nordberg H.P."/>
            <person name="Cantor M.N."/>
            <person name="Hua S.X."/>
        </authorList>
    </citation>
    <scope>NUCLEOTIDE SEQUENCE [LARGE SCALE GENOMIC DNA]</scope>
    <source>
        <strain evidence="1 2">MUT 4182</strain>
    </source>
</reference>
<organism evidence="1 2">
    <name type="scientific">Tulasnella calospora MUT 4182</name>
    <dbReference type="NCBI Taxonomy" id="1051891"/>
    <lineage>
        <taxon>Eukaryota</taxon>
        <taxon>Fungi</taxon>
        <taxon>Dikarya</taxon>
        <taxon>Basidiomycota</taxon>
        <taxon>Agaricomycotina</taxon>
        <taxon>Agaricomycetes</taxon>
        <taxon>Cantharellales</taxon>
        <taxon>Tulasnellaceae</taxon>
        <taxon>Tulasnella</taxon>
    </lineage>
</organism>
<evidence type="ECO:0000313" key="2">
    <source>
        <dbReference type="Proteomes" id="UP000054248"/>
    </source>
</evidence>
<gene>
    <name evidence="1" type="ORF">M407DRAFT_25166</name>
</gene>
<proteinExistence type="predicted"/>
<evidence type="ECO:0000313" key="1">
    <source>
        <dbReference type="EMBL" id="KIO25460.1"/>
    </source>
</evidence>
<dbReference type="HOGENOM" id="CLU_3070392_0_0_1"/>
<reference evidence="2" key="2">
    <citation type="submission" date="2015-01" db="EMBL/GenBank/DDBJ databases">
        <title>Evolutionary Origins and Diversification of the Mycorrhizal Mutualists.</title>
        <authorList>
            <consortium name="DOE Joint Genome Institute"/>
            <consortium name="Mycorrhizal Genomics Consortium"/>
            <person name="Kohler A."/>
            <person name="Kuo A."/>
            <person name="Nagy L.G."/>
            <person name="Floudas D."/>
            <person name="Copeland A."/>
            <person name="Barry K.W."/>
            <person name="Cichocki N."/>
            <person name="Veneault-Fourrey C."/>
            <person name="LaButti K."/>
            <person name="Lindquist E.A."/>
            <person name="Lipzen A."/>
            <person name="Lundell T."/>
            <person name="Morin E."/>
            <person name="Murat C."/>
            <person name="Riley R."/>
            <person name="Ohm R."/>
            <person name="Sun H."/>
            <person name="Tunlid A."/>
            <person name="Henrissat B."/>
            <person name="Grigoriev I.V."/>
            <person name="Hibbett D.S."/>
            <person name="Martin F."/>
        </authorList>
    </citation>
    <scope>NUCLEOTIDE SEQUENCE [LARGE SCALE GENOMIC DNA]</scope>
    <source>
        <strain evidence="2">MUT 4182</strain>
    </source>
</reference>
<protein>
    <submittedName>
        <fullName evidence="1">Uncharacterized protein</fullName>
    </submittedName>
</protein>